<keyword evidence="7" id="KW-0963">Cytoplasm</keyword>
<keyword evidence="6" id="KW-0158">Chromosome</keyword>
<evidence type="ECO:0000256" key="7">
    <source>
        <dbReference type="ARBA" id="ARBA00022490"/>
    </source>
</evidence>
<dbReference type="Proteomes" id="UP000094526">
    <property type="component" value="Unassembled WGS sequence"/>
</dbReference>
<dbReference type="AlphaFoldDB" id="A0A1C1CKJ3"/>
<keyword evidence="8" id="KW-0597">Phosphoprotein</keyword>
<evidence type="ECO:0000313" key="18">
    <source>
        <dbReference type="EMBL" id="OCT49033.1"/>
    </source>
</evidence>
<feature type="compositionally biased region" description="Polar residues" evidence="16">
    <location>
        <begin position="481"/>
        <end position="492"/>
    </location>
</feature>
<keyword evidence="19" id="KW-1185">Reference proteome</keyword>
<feature type="compositionally biased region" description="Low complexity" evidence="16">
    <location>
        <begin position="202"/>
        <end position="222"/>
    </location>
</feature>
<dbReference type="Pfam" id="PF02845">
    <property type="entry name" value="CUE"/>
    <property type="match status" value="1"/>
</dbReference>
<feature type="region of interest" description="Disordered" evidence="16">
    <location>
        <begin position="594"/>
        <end position="662"/>
    </location>
</feature>
<dbReference type="EMBL" id="LGRB01000011">
    <property type="protein sequence ID" value="OCT49033.1"/>
    <property type="molecule type" value="Genomic_DNA"/>
</dbReference>
<organism evidence="18 19">
    <name type="scientific">Cladophialophora carrionii</name>
    <dbReference type="NCBI Taxonomy" id="86049"/>
    <lineage>
        <taxon>Eukaryota</taxon>
        <taxon>Fungi</taxon>
        <taxon>Dikarya</taxon>
        <taxon>Ascomycota</taxon>
        <taxon>Pezizomycotina</taxon>
        <taxon>Eurotiomycetes</taxon>
        <taxon>Chaetothyriomycetidae</taxon>
        <taxon>Chaetothyriales</taxon>
        <taxon>Herpotrichiellaceae</taxon>
        <taxon>Cladophialophora</taxon>
    </lineage>
</organism>
<feature type="compositionally biased region" description="Basic and acidic residues" evidence="16">
    <location>
        <begin position="342"/>
        <end position="357"/>
    </location>
</feature>
<evidence type="ECO:0000313" key="19">
    <source>
        <dbReference type="Proteomes" id="UP000094526"/>
    </source>
</evidence>
<evidence type="ECO:0000256" key="9">
    <source>
        <dbReference type="ARBA" id="ARBA00022763"/>
    </source>
</evidence>
<feature type="compositionally biased region" description="Basic and acidic residues" evidence="16">
    <location>
        <begin position="153"/>
        <end position="168"/>
    </location>
</feature>
<dbReference type="GO" id="GO:0006281">
    <property type="term" value="P:DNA repair"/>
    <property type="evidence" value="ECO:0007669"/>
    <property type="project" value="UniProtKB-KW"/>
</dbReference>
<feature type="region of interest" description="Disordered" evidence="16">
    <location>
        <begin position="1"/>
        <end position="54"/>
    </location>
</feature>
<name>A0A1C1CKJ3_9EURO</name>
<evidence type="ECO:0000256" key="8">
    <source>
        <dbReference type="ARBA" id="ARBA00022553"/>
    </source>
</evidence>
<evidence type="ECO:0000256" key="13">
    <source>
        <dbReference type="ARBA" id="ARBA00023125"/>
    </source>
</evidence>
<dbReference type="GO" id="GO:0005737">
    <property type="term" value="C:cytoplasm"/>
    <property type="evidence" value="ECO:0007669"/>
    <property type="project" value="UniProtKB-SubCell"/>
</dbReference>
<feature type="compositionally biased region" description="Low complexity" evidence="16">
    <location>
        <begin position="641"/>
        <end position="662"/>
    </location>
</feature>
<keyword evidence="15" id="KW-0539">Nucleus</keyword>
<proteinExistence type="inferred from homology"/>
<evidence type="ECO:0000256" key="6">
    <source>
        <dbReference type="ARBA" id="ARBA00022454"/>
    </source>
</evidence>
<feature type="region of interest" description="Disordered" evidence="16">
    <location>
        <begin position="715"/>
        <end position="874"/>
    </location>
</feature>
<keyword evidence="14" id="KW-0234">DNA repair</keyword>
<comment type="caution">
    <text evidence="18">The sequence shown here is derived from an EMBL/GenBank/DDBJ whole genome shotgun (WGS) entry which is preliminary data.</text>
</comment>
<evidence type="ECO:0000256" key="4">
    <source>
        <dbReference type="ARBA" id="ARBA00005491"/>
    </source>
</evidence>
<dbReference type="eggNOG" id="ENOG502S359">
    <property type="taxonomic scope" value="Eukaryota"/>
</dbReference>
<comment type="similarity">
    <text evidence="4">Belongs to the DEF1 family.</text>
</comment>
<dbReference type="VEuPathDB" id="FungiDB:CLCR_04572"/>
<feature type="compositionally biased region" description="Polar residues" evidence="16">
    <location>
        <begin position="594"/>
        <end position="635"/>
    </location>
</feature>
<feature type="compositionally biased region" description="Polar residues" evidence="16">
    <location>
        <begin position="721"/>
        <end position="734"/>
    </location>
</feature>
<dbReference type="GO" id="GO:0005634">
    <property type="term" value="C:nucleus"/>
    <property type="evidence" value="ECO:0007669"/>
    <property type="project" value="UniProtKB-SubCell"/>
</dbReference>
<dbReference type="GO" id="GO:0000781">
    <property type="term" value="C:chromosome, telomeric region"/>
    <property type="evidence" value="ECO:0007669"/>
    <property type="project" value="UniProtKB-SubCell"/>
</dbReference>
<keyword evidence="11" id="KW-0832">Ubl conjugation</keyword>
<dbReference type="GO" id="GO:0003677">
    <property type="term" value="F:DNA binding"/>
    <property type="evidence" value="ECO:0007669"/>
    <property type="project" value="UniProtKB-KW"/>
</dbReference>
<dbReference type="PANTHER" id="PTHR16308:SF13">
    <property type="entry name" value="PROTEIN LINGERER"/>
    <property type="match status" value="1"/>
</dbReference>
<evidence type="ECO:0000256" key="16">
    <source>
        <dbReference type="SAM" id="MobiDB-lite"/>
    </source>
</evidence>
<keyword evidence="10" id="KW-0833">Ubl conjugation pathway</keyword>
<evidence type="ECO:0000256" key="1">
    <source>
        <dbReference type="ARBA" id="ARBA00004123"/>
    </source>
</evidence>
<feature type="compositionally biased region" description="Polar residues" evidence="16">
    <location>
        <begin position="858"/>
        <end position="870"/>
    </location>
</feature>
<dbReference type="PANTHER" id="PTHR16308">
    <property type="entry name" value="UBIQUITIN ASSOCIATED PROTEIN 2-LIKE/LINGERER"/>
    <property type="match status" value="1"/>
</dbReference>
<dbReference type="InterPro" id="IPR051833">
    <property type="entry name" value="TC-DDR_regulator"/>
</dbReference>
<evidence type="ECO:0000256" key="3">
    <source>
        <dbReference type="ARBA" id="ARBA00004574"/>
    </source>
</evidence>
<evidence type="ECO:0000256" key="5">
    <source>
        <dbReference type="ARBA" id="ARBA00020536"/>
    </source>
</evidence>
<feature type="compositionally biased region" description="Low complexity" evidence="16">
    <location>
        <begin position="543"/>
        <end position="554"/>
    </location>
</feature>
<dbReference type="InterPro" id="IPR003892">
    <property type="entry name" value="CUE"/>
</dbReference>
<dbReference type="STRING" id="86049.A0A1C1CKJ3"/>
<keyword evidence="9" id="KW-0227">DNA damage</keyword>
<feature type="region of interest" description="Disordered" evidence="16">
    <location>
        <begin position="444"/>
        <end position="573"/>
    </location>
</feature>
<protein>
    <recommendedName>
        <fullName evidence="5">RNA polymerase II degradation factor 1</fullName>
    </recommendedName>
</protein>
<dbReference type="VEuPathDB" id="FungiDB:G647_02879"/>
<feature type="region of interest" description="Disordered" evidence="16">
    <location>
        <begin position="130"/>
        <end position="370"/>
    </location>
</feature>
<accession>A0A1C1CKJ3</accession>
<feature type="domain" description="CUE" evidence="17">
    <location>
        <begin position="69"/>
        <end position="102"/>
    </location>
</feature>
<dbReference type="CDD" id="cd14368">
    <property type="entry name" value="CUE_DEF1_like"/>
    <property type="match status" value="1"/>
</dbReference>
<dbReference type="GO" id="GO:0043130">
    <property type="term" value="F:ubiquitin binding"/>
    <property type="evidence" value="ECO:0007669"/>
    <property type="project" value="InterPro"/>
</dbReference>
<feature type="compositionally biased region" description="Acidic residues" evidence="16">
    <location>
        <begin position="445"/>
        <end position="455"/>
    </location>
</feature>
<evidence type="ECO:0000259" key="17">
    <source>
        <dbReference type="Pfam" id="PF02845"/>
    </source>
</evidence>
<evidence type="ECO:0000256" key="12">
    <source>
        <dbReference type="ARBA" id="ARBA00022895"/>
    </source>
</evidence>
<dbReference type="OrthoDB" id="5396806at2759"/>
<dbReference type="InterPro" id="IPR041803">
    <property type="entry name" value="DEF1_CUE"/>
</dbReference>
<feature type="compositionally biased region" description="Low complexity" evidence="16">
    <location>
        <begin position="459"/>
        <end position="475"/>
    </location>
</feature>
<keyword evidence="13" id="KW-0238">DNA-binding</keyword>
<feature type="compositionally biased region" description="Pro residues" evidence="16">
    <location>
        <begin position="269"/>
        <end position="284"/>
    </location>
</feature>
<feature type="compositionally biased region" description="Low complexity" evidence="16">
    <location>
        <begin position="247"/>
        <end position="258"/>
    </location>
</feature>
<feature type="compositionally biased region" description="Polar residues" evidence="16">
    <location>
        <begin position="556"/>
        <end position="572"/>
    </location>
</feature>
<evidence type="ECO:0000256" key="14">
    <source>
        <dbReference type="ARBA" id="ARBA00023204"/>
    </source>
</evidence>
<reference evidence="19" key="1">
    <citation type="submission" date="2015-07" db="EMBL/GenBank/DDBJ databases">
        <authorList>
            <person name="Teixeira M.M."/>
            <person name="Souza R.C."/>
            <person name="Almeida L.G."/>
            <person name="Vicente V.A."/>
            <person name="de Hoog S."/>
            <person name="Bocca A.L."/>
            <person name="de Almeida S.R."/>
            <person name="Vasconcelos A.T."/>
            <person name="Felipe M.S."/>
        </authorList>
    </citation>
    <scope>NUCLEOTIDE SEQUENCE [LARGE SCALE GENOMIC DNA]</scope>
    <source>
        <strain evidence="19">KSF</strain>
    </source>
</reference>
<gene>
    <name evidence="18" type="ORF">CLCR_04572</name>
</gene>
<feature type="compositionally biased region" description="Polar residues" evidence="16">
    <location>
        <begin position="175"/>
        <end position="188"/>
    </location>
</feature>
<evidence type="ECO:0000256" key="2">
    <source>
        <dbReference type="ARBA" id="ARBA00004496"/>
    </source>
</evidence>
<feature type="compositionally biased region" description="Pro residues" evidence="16">
    <location>
        <begin position="508"/>
        <end position="518"/>
    </location>
</feature>
<sequence>MAEVQSRTGGSRGRGGFRGGRGGFRGTRNTSRSQHKPDNEQENTPPAPLEDQGEVGELLRKYGDRVPLLKEICPGWSDQDLVYALSETDGDVENAFDRISSGKEESHAHFNVLADHSCPGSISQWGEVKKKHAKAKEATPASTETATRSRGRGGFEGRGRGRGAERGARGGRGAKSTSVAHTNGTKSTGDGWDTPATTTVEATGGWDTTTADAAPTNGDTPAHAADDWANEPGKDSLSSLQTEEPKPASSAAPSSVKPGGWAGLFAKPTPAPAPKKAAAPPPAAQPEASFVEAEPEPTIEVPAVETPEPALPPPIEAVEINEDGPSELPSAPHSETGQELTPSKDELTEHNLEKLPDTSHPPESATQVSTVASTLDPLATADSKIAPRVPLSGYHATALKATGGASRSASFTRKVMEQQEAVVMPGNHAMEKAAVQFGKLGLGADDVDVDEDREEPETRTQLPDDSPAAPRASLPPALPEAQQTPVAVQSQPLAEAPSTAQRQAAGLPPAPQQAPEPSPQSSSAYADQYRYGQGQKPYDPFGQQQPQTSQAPAQEPFSNQVPSQPSTATTQPDYAAYYGRDAYNYYGYGHGQDAQRSGSAFGSSAPDNQAHYATSRPQQHALGQQETQGSGNNTPAPGLPAQHTQQQAGHVQQTQGHAYPGYGYPNAYNQQYPQYAGNYMGNMNHRFGANRPMFDDVRRQDSEYYSSQQQYNYGQNHYGNTYKSNLYGQPQQGYSYEHGSSPANVGTFSREAGYGRAGSAQPSEAQQGAAANAGFGGMPDPFGRSSSGFGQPQGLGQQHGAHAEDPAKGSGPSPSMQGGRPGSAVNSGFPAQQGVLPPPSQHSAQQAFGGYPQYGGNVATSHQNTHQNTAYGSYGSNNAFGGYGGYGGARGGWNGSYGSGH</sequence>
<evidence type="ECO:0000256" key="11">
    <source>
        <dbReference type="ARBA" id="ARBA00022843"/>
    </source>
</evidence>
<feature type="compositionally biased region" description="Polar residues" evidence="16">
    <location>
        <begin position="784"/>
        <end position="796"/>
    </location>
</feature>
<evidence type="ECO:0000256" key="15">
    <source>
        <dbReference type="ARBA" id="ARBA00023242"/>
    </source>
</evidence>
<feature type="compositionally biased region" description="Gly residues" evidence="16">
    <location>
        <begin position="10"/>
        <end position="25"/>
    </location>
</feature>
<keyword evidence="12" id="KW-0779">Telomere</keyword>
<comment type="subcellular location">
    <subcellularLocation>
        <location evidence="3">Chromosome</location>
        <location evidence="3">Telomere</location>
    </subcellularLocation>
    <subcellularLocation>
        <location evidence="2">Cytoplasm</location>
    </subcellularLocation>
    <subcellularLocation>
        <location evidence="1">Nucleus</location>
    </subcellularLocation>
</comment>
<evidence type="ECO:0000256" key="10">
    <source>
        <dbReference type="ARBA" id="ARBA00022786"/>
    </source>
</evidence>